<comment type="subunit">
    <text evidence="1">Homodimer.</text>
</comment>
<dbReference type="Proteomes" id="UP001145072">
    <property type="component" value="Unassembled WGS sequence"/>
</dbReference>
<dbReference type="GO" id="GO:0000256">
    <property type="term" value="P:allantoin catabolic process"/>
    <property type="evidence" value="ECO:0007669"/>
    <property type="project" value="InterPro"/>
</dbReference>
<dbReference type="InterPro" id="IPR011051">
    <property type="entry name" value="RmlC_Cupin_sf"/>
</dbReference>
<comment type="catalytic activity">
    <reaction evidence="4">
        <text>(S)-ureidoglycolate = urea + glyoxylate</text>
        <dbReference type="Rhea" id="RHEA:11304"/>
        <dbReference type="ChEBI" id="CHEBI:16199"/>
        <dbReference type="ChEBI" id="CHEBI:36655"/>
        <dbReference type="ChEBI" id="CHEBI:57296"/>
        <dbReference type="EC" id="4.3.2.3"/>
    </reaction>
</comment>
<dbReference type="EMBL" id="JAMQJZ010000002">
    <property type="protein sequence ID" value="MDC3419657.1"/>
    <property type="molecule type" value="Genomic_DNA"/>
</dbReference>
<evidence type="ECO:0000313" key="5">
    <source>
        <dbReference type="EMBL" id="MDC3419657.1"/>
    </source>
</evidence>
<dbReference type="AlphaFoldDB" id="A0A9X3WH44"/>
<proteinExistence type="predicted"/>
<organism evidence="5 6">
    <name type="scientific">Aquibacillus koreensis</name>
    <dbReference type="NCBI Taxonomy" id="279446"/>
    <lineage>
        <taxon>Bacteria</taxon>
        <taxon>Bacillati</taxon>
        <taxon>Bacillota</taxon>
        <taxon>Bacilli</taxon>
        <taxon>Bacillales</taxon>
        <taxon>Bacillaceae</taxon>
        <taxon>Aquibacillus</taxon>
    </lineage>
</organism>
<evidence type="ECO:0000256" key="3">
    <source>
        <dbReference type="ARBA" id="ARBA00023239"/>
    </source>
</evidence>
<keyword evidence="3 5" id="KW-0456">Lyase</keyword>
<gene>
    <name evidence="5" type="ORF">NC661_04665</name>
</gene>
<dbReference type="SUPFAM" id="SSF51182">
    <property type="entry name" value="RmlC-like cupins"/>
    <property type="match status" value="1"/>
</dbReference>
<dbReference type="Pfam" id="PF04115">
    <property type="entry name" value="Ureidogly_lyase"/>
    <property type="match status" value="1"/>
</dbReference>
<accession>A0A9X3WH44</accession>
<dbReference type="GO" id="GO:0004848">
    <property type="term" value="F:ureidoglycolate hydrolase activity"/>
    <property type="evidence" value="ECO:0007669"/>
    <property type="project" value="InterPro"/>
</dbReference>
<evidence type="ECO:0000256" key="2">
    <source>
        <dbReference type="ARBA" id="ARBA00022631"/>
    </source>
</evidence>
<dbReference type="RefSeq" id="WP_259866659.1">
    <property type="nucleotide sequence ID" value="NZ_JAMQJZ010000002.1"/>
</dbReference>
<protein>
    <submittedName>
        <fullName evidence="5">Ureidoglycolate lyase</fullName>
    </submittedName>
</protein>
<comment type="caution">
    <text evidence="5">The sequence shown here is derived from an EMBL/GenBank/DDBJ whole genome shotgun (WGS) entry which is preliminary data.</text>
</comment>
<keyword evidence="2" id="KW-0659">Purine metabolism</keyword>
<reference evidence="5" key="1">
    <citation type="submission" date="2022-06" db="EMBL/GenBank/DDBJ databases">
        <title>Aquibacillus sp. a new bacterium isolated from soil saline samples.</title>
        <authorList>
            <person name="Galisteo C."/>
            <person name="De La Haba R."/>
            <person name="Sanchez-Porro C."/>
            <person name="Ventosa A."/>
        </authorList>
    </citation>
    <scope>NUCLEOTIDE SEQUENCE</scope>
    <source>
        <strain evidence="5">JCM 12387</strain>
    </source>
</reference>
<dbReference type="GO" id="GO:0006144">
    <property type="term" value="P:purine nucleobase metabolic process"/>
    <property type="evidence" value="ECO:0007669"/>
    <property type="project" value="UniProtKB-KW"/>
</dbReference>
<evidence type="ECO:0000313" key="6">
    <source>
        <dbReference type="Proteomes" id="UP001145072"/>
    </source>
</evidence>
<dbReference type="Gene3D" id="2.60.120.480">
    <property type="entry name" value="Ureidoglycolate hydrolase"/>
    <property type="match status" value="1"/>
</dbReference>
<sequence>MLMEIKVEPLTKEGFKDYGRVVEIPDAEPSKVGEGWECWSYVQTMDIDTEVGMGLVTTNVRPFEVDSMERHDSREELLLAINEDIIQPVATYKELYSPDEQPEVENVKCFYLKKGQGIILNKGIWHSPAYPAKASTTYLFAIEKKPDIYGDELIDPWVEFVGSKKIAFK</sequence>
<evidence type="ECO:0000256" key="4">
    <source>
        <dbReference type="ARBA" id="ARBA00047684"/>
    </source>
</evidence>
<name>A0A9X3WH44_9BACI</name>
<dbReference type="InterPro" id="IPR024060">
    <property type="entry name" value="Ureidoglycolate_lyase_dom_sf"/>
</dbReference>
<dbReference type="InterPro" id="IPR007247">
    <property type="entry name" value="Ureidogly_lyase"/>
</dbReference>
<keyword evidence="6" id="KW-1185">Reference proteome</keyword>
<dbReference type="GO" id="GO:0050385">
    <property type="term" value="F:ureidoglycolate lyase activity"/>
    <property type="evidence" value="ECO:0007669"/>
    <property type="project" value="UniProtKB-EC"/>
</dbReference>
<evidence type="ECO:0000256" key="1">
    <source>
        <dbReference type="ARBA" id="ARBA00011738"/>
    </source>
</evidence>